<evidence type="ECO:0000313" key="2">
    <source>
        <dbReference type="Proteomes" id="UP000265497"/>
    </source>
</evidence>
<dbReference type="Proteomes" id="UP000265497">
    <property type="component" value="Unassembled WGS sequence"/>
</dbReference>
<name>A0A3A1YHE9_9FLAO</name>
<dbReference type="EMBL" id="NSDI01000005">
    <property type="protein sequence ID" value="RIY36608.1"/>
    <property type="molecule type" value="Genomic_DNA"/>
</dbReference>
<gene>
    <name evidence="1" type="ORF">CKY20_06645</name>
</gene>
<dbReference type="AlphaFoldDB" id="A0A3A1YHE9"/>
<reference evidence="1 2" key="1">
    <citation type="submission" date="2017-08" db="EMBL/GenBank/DDBJ databases">
        <title>Capnocytophaga canis 17-158 assembly.</title>
        <authorList>
            <person name="Gulvik C.A."/>
        </authorList>
    </citation>
    <scope>NUCLEOTIDE SEQUENCE [LARGE SCALE GENOMIC DNA]</scope>
    <source>
        <strain evidence="1 2">17-158</strain>
    </source>
</reference>
<sequence>MKFSSTDVTSLIKIEFSKVKRIYFPILLSKNLILMTKCATHNFRDSDLLYSSTFSTFVGDTTENVQLKL</sequence>
<evidence type="ECO:0000313" key="1">
    <source>
        <dbReference type="EMBL" id="RIY36608.1"/>
    </source>
</evidence>
<proteinExistence type="predicted"/>
<comment type="caution">
    <text evidence="1">The sequence shown here is derived from an EMBL/GenBank/DDBJ whole genome shotgun (WGS) entry which is preliminary data.</text>
</comment>
<protein>
    <submittedName>
        <fullName evidence="1">Uncharacterized protein</fullName>
    </submittedName>
</protein>
<organism evidence="1 2">
    <name type="scientific">Capnocytophaga canis</name>
    <dbReference type="NCBI Taxonomy" id="1848903"/>
    <lineage>
        <taxon>Bacteria</taxon>
        <taxon>Pseudomonadati</taxon>
        <taxon>Bacteroidota</taxon>
        <taxon>Flavobacteriia</taxon>
        <taxon>Flavobacteriales</taxon>
        <taxon>Flavobacteriaceae</taxon>
        <taxon>Capnocytophaga</taxon>
    </lineage>
</organism>
<accession>A0A3A1YHE9</accession>